<evidence type="ECO:0000313" key="1">
    <source>
        <dbReference type="EMBL" id="GAA1555124.1"/>
    </source>
</evidence>
<protein>
    <recommendedName>
        <fullName evidence="3">XRE family transcriptional regulator</fullName>
    </recommendedName>
</protein>
<comment type="caution">
    <text evidence="1">The sequence shown here is derived from an EMBL/GenBank/DDBJ whole genome shotgun (WGS) entry which is preliminary data.</text>
</comment>
<proteinExistence type="predicted"/>
<evidence type="ECO:0000313" key="2">
    <source>
        <dbReference type="Proteomes" id="UP001501705"/>
    </source>
</evidence>
<name>A0ABP4N3P4_9ACTN</name>
<sequence length="525" mass="57821">MRETGTTRHQSVRELSPQARTAWLLRVSRLFAAGDVHVSQTQLARAFPDESHQLVTPGTISRWESGRAPVPRWGAERYEQLLGLPSGQLVAVIETMYRYARGTPLPNWTAGHRPTPVDEVRIQGLLDRALSEGVMSGPRWDELTRHLVTDHVLLPSRFWVDLTERLLVEMIISDGVRWHQRYEAFNRLLGHPVGQFAAIAACTSLGSDRSNQVVVETVSALDFSSHRDANSAVIRELREPSSGQAQLGALLACFRKLQFRHFAESERRVLIQVLLELSRDSAGGATKVTADQLLALAAQVARSAPASGWRRPVLTGSSVERELVVGRVVSIVNAWTRPEYESFHDSVLPTLVEEMLYAAAWDVRLAAASFIAASPYRDGAARALAEEFKSARALLERLDWALSLLSALRLVGRHQERRLLEQVVLYGGAAPAVEVSAAYSIGHIAPSADVNALRKAVTKHAVQWRTTRSAHSAAVLAGLSYSAGVSGRLDLLHAIARSQDVPRPLVPALRWWLGLPSWVLRSVAA</sequence>
<dbReference type="EMBL" id="BAAAPH010000003">
    <property type="protein sequence ID" value="GAA1555124.1"/>
    <property type="molecule type" value="Genomic_DNA"/>
</dbReference>
<gene>
    <name evidence="1" type="ORF">GCM10009804_10000</name>
</gene>
<accession>A0ABP4N3P4</accession>
<reference evidence="2" key="1">
    <citation type="journal article" date="2019" name="Int. J. Syst. Evol. Microbiol.">
        <title>The Global Catalogue of Microorganisms (GCM) 10K type strain sequencing project: providing services to taxonomists for standard genome sequencing and annotation.</title>
        <authorList>
            <consortium name="The Broad Institute Genomics Platform"/>
            <consortium name="The Broad Institute Genome Sequencing Center for Infectious Disease"/>
            <person name="Wu L."/>
            <person name="Ma J."/>
        </authorList>
    </citation>
    <scope>NUCLEOTIDE SEQUENCE [LARGE SCALE GENOMIC DNA]</scope>
    <source>
        <strain evidence="2">JCM 15572</strain>
    </source>
</reference>
<evidence type="ECO:0008006" key="3">
    <source>
        <dbReference type="Google" id="ProtNLM"/>
    </source>
</evidence>
<keyword evidence="2" id="KW-1185">Reference proteome</keyword>
<organism evidence="1 2">
    <name type="scientific">Kribbella hippodromi</name>
    <dbReference type="NCBI Taxonomy" id="434347"/>
    <lineage>
        <taxon>Bacteria</taxon>
        <taxon>Bacillati</taxon>
        <taxon>Actinomycetota</taxon>
        <taxon>Actinomycetes</taxon>
        <taxon>Propionibacteriales</taxon>
        <taxon>Kribbellaceae</taxon>
        <taxon>Kribbella</taxon>
    </lineage>
</organism>
<dbReference type="Proteomes" id="UP001501705">
    <property type="component" value="Unassembled WGS sequence"/>
</dbReference>